<dbReference type="Proteomes" id="UP001562425">
    <property type="component" value="Unassembled WGS sequence"/>
</dbReference>
<dbReference type="EMBL" id="JBEHCU010012891">
    <property type="protein sequence ID" value="KAL1374986.1"/>
    <property type="molecule type" value="Genomic_DNA"/>
</dbReference>
<name>A0ABD1CF76_CULPP</name>
<comment type="caution">
    <text evidence="2">The sequence shown here is derived from an EMBL/GenBank/DDBJ whole genome shotgun (WGS) entry which is preliminary data.</text>
</comment>
<evidence type="ECO:0000313" key="3">
    <source>
        <dbReference type="Proteomes" id="UP001562425"/>
    </source>
</evidence>
<dbReference type="AlphaFoldDB" id="A0ABD1CF76"/>
<feature type="region of interest" description="Disordered" evidence="1">
    <location>
        <begin position="1"/>
        <end position="38"/>
    </location>
</feature>
<gene>
    <name evidence="2" type="ORF">pipiens_017768</name>
</gene>
<sequence length="160" mass="17154">NHGRTEWQPSARGHHHHPAAANQLGQPGRGRTPPPDYSSILTDVTHPGGGPNLTGIEMGPRVLYNSETLSGRRRHRSLTPHSPNLTATDVLQILRPATVTLPPQNGYGNVTLSRRHSIGSSVENLVLGAAPIGDSSIITLAVEEDPEHGRHHRVGNDSVI</sequence>
<feature type="non-terminal residue" evidence="2">
    <location>
        <position position="1"/>
    </location>
</feature>
<reference evidence="2 3" key="1">
    <citation type="submission" date="2024-05" db="EMBL/GenBank/DDBJ databases">
        <title>Culex pipiens pipiens assembly and annotation.</title>
        <authorList>
            <person name="Alout H."/>
            <person name="Durand T."/>
        </authorList>
    </citation>
    <scope>NUCLEOTIDE SEQUENCE [LARGE SCALE GENOMIC DNA]</scope>
    <source>
        <strain evidence="2">HA-2024</strain>
        <tissue evidence="2">Whole body</tissue>
    </source>
</reference>
<evidence type="ECO:0000313" key="2">
    <source>
        <dbReference type="EMBL" id="KAL1374986.1"/>
    </source>
</evidence>
<evidence type="ECO:0000256" key="1">
    <source>
        <dbReference type="SAM" id="MobiDB-lite"/>
    </source>
</evidence>
<accession>A0ABD1CF76</accession>
<proteinExistence type="predicted"/>
<keyword evidence="3" id="KW-1185">Reference proteome</keyword>
<organism evidence="2 3">
    <name type="scientific">Culex pipiens pipiens</name>
    <name type="common">Northern house mosquito</name>
    <dbReference type="NCBI Taxonomy" id="38569"/>
    <lineage>
        <taxon>Eukaryota</taxon>
        <taxon>Metazoa</taxon>
        <taxon>Ecdysozoa</taxon>
        <taxon>Arthropoda</taxon>
        <taxon>Hexapoda</taxon>
        <taxon>Insecta</taxon>
        <taxon>Pterygota</taxon>
        <taxon>Neoptera</taxon>
        <taxon>Endopterygota</taxon>
        <taxon>Diptera</taxon>
        <taxon>Nematocera</taxon>
        <taxon>Culicoidea</taxon>
        <taxon>Culicidae</taxon>
        <taxon>Culicinae</taxon>
        <taxon>Culicini</taxon>
        <taxon>Culex</taxon>
        <taxon>Culex</taxon>
    </lineage>
</organism>
<protein>
    <submittedName>
        <fullName evidence="2">Uncharacterized protein</fullName>
    </submittedName>
</protein>